<dbReference type="Gene3D" id="3.20.20.140">
    <property type="entry name" value="Metal-dependent hydrolases"/>
    <property type="match status" value="1"/>
</dbReference>
<dbReference type="Proteomes" id="UP000050509">
    <property type="component" value="Unassembled WGS sequence"/>
</dbReference>
<dbReference type="EMBL" id="LJCR01000015">
    <property type="protein sequence ID" value="KPV54803.1"/>
    <property type="molecule type" value="Genomic_DNA"/>
</dbReference>
<dbReference type="Pfam" id="PF01026">
    <property type="entry name" value="TatD_DNase"/>
    <property type="match status" value="1"/>
</dbReference>
<dbReference type="AlphaFoldDB" id="A0A0P9D735"/>
<evidence type="ECO:0000313" key="3">
    <source>
        <dbReference type="Proteomes" id="UP000050509"/>
    </source>
</evidence>
<dbReference type="InterPro" id="IPR001130">
    <property type="entry name" value="TatD-like"/>
</dbReference>
<dbReference type="PATRIC" id="fig|186479.3.peg.2017"/>
<name>A0A0P9D735_9CHLR</name>
<keyword evidence="1" id="KW-0479">Metal-binding</keyword>
<evidence type="ECO:0000313" key="2">
    <source>
        <dbReference type="EMBL" id="KPV54803.1"/>
    </source>
</evidence>
<gene>
    <name evidence="2" type="ORF">SE17_01520</name>
</gene>
<sequence length="251" mass="27758">MPPFVDSHCHVFQYRDPEAVLAPLEASDTIVVAMTEAPSVYERLRHRARAHAKVRLALGVHPLLVHRFPALEWELFRRYLETTSYIGEVGLDFSRAGRATRAVQEIAFRKVLAAVGGRAKLLSLHSRGAETAVLEHLQQAAVGPCIWHWYSGSLATLDALLADGHAVSINPAMLQSSRGKQVIARVPPQQALVETDGPYARIGGQPAVPTDVRRVYDYLAALWQEPLEVVRGRVYGTFRALLGRGDADREN</sequence>
<feature type="binding site" evidence="1">
    <location>
        <position position="8"/>
    </location>
    <ligand>
        <name>a divalent metal cation</name>
        <dbReference type="ChEBI" id="CHEBI:60240"/>
        <label>1</label>
    </ligand>
</feature>
<organism evidence="2 3">
    <name type="scientific">Kouleothrix aurantiaca</name>
    <dbReference type="NCBI Taxonomy" id="186479"/>
    <lineage>
        <taxon>Bacteria</taxon>
        <taxon>Bacillati</taxon>
        <taxon>Chloroflexota</taxon>
        <taxon>Chloroflexia</taxon>
        <taxon>Chloroflexales</taxon>
        <taxon>Roseiflexineae</taxon>
        <taxon>Roseiflexaceae</taxon>
        <taxon>Kouleothrix</taxon>
    </lineage>
</organism>
<dbReference type="PANTHER" id="PTHR46124:SF2">
    <property type="entry name" value="D-AMINOACYL-TRNA DEACYLASE"/>
    <property type="match status" value="1"/>
</dbReference>
<protein>
    <recommendedName>
        <fullName evidence="4">Hydrolase TatD</fullName>
    </recommendedName>
</protein>
<evidence type="ECO:0008006" key="4">
    <source>
        <dbReference type="Google" id="ProtNLM"/>
    </source>
</evidence>
<accession>A0A0P9D735</accession>
<feature type="binding site" evidence="1">
    <location>
        <position position="88"/>
    </location>
    <ligand>
        <name>a divalent metal cation</name>
        <dbReference type="ChEBI" id="CHEBI:60240"/>
        <label>1</label>
    </ligand>
</feature>
<dbReference type="SUPFAM" id="SSF51556">
    <property type="entry name" value="Metallo-dependent hydrolases"/>
    <property type="match status" value="1"/>
</dbReference>
<dbReference type="PANTHER" id="PTHR46124">
    <property type="entry name" value="D-AMINOACYL-TRNA DEACYLASE"/>
    <property type="match status" value="1"/>
</dbReference>
<dbReference type="GO" id="GO:0046872">
    <property type="term" value="F:metal ion binding"/>
    <property type="evidence" value="ECO:0007669"/>
    <property type="project" value="UniProtKB-KW"/>
</dbReference>
<dbReference type="PIRSF" id="PIRSF005902">
    <property type="entry name" value="DNase_TatD"/>
    <property type="match status" value="1"/>
</dbReference>
<proteinExistence type="predicted"/>
<feature type="binding site" evidence="1">
    <location>
        <position position="196"/>
    </location>
    <ligand>
        <name>a divalent metal cation</name>
        <dbReference type="ChEBI" id="CHEBI:60240"/>
        <label>1</label>
    </ligand>
</feature>
<feature type="binding site" evidence="1">
    <location>
        <position position="10"/>
    </location>
    <ligand>
        <name>a divalent metal cation</name>
        <dbReference type="ChEBI" id="CHEBI:60240"/>
        <label>1</label>
    </ligand>
</feature>
<dbReference type="GO" id="GO:0016788">
    <property type="term" value="F:hydrolase activity, acting on ester bonds"/>
    <property type="evidence" value="ECO:0007669"/>
    <property type="project" value="InterPro"/>
</dbReference>
<dbReference type="InterPro" id="IPR032466">
    <property type="entry name" value="Metal_Hydrolase"/>
</dbReference>
<comment type="caution">
    <text evidence="2">The sequence shown here is derived from an EMBL/GenBank/DDBJ whole genome shotgun (WGS) entry which is preliminary data.</text>
</comment>
<feature type="binding site" evidence="1">
    <location>
        <position position="148"/>
    </location>
    <ligand>
        <name>a divalent metal cation</name>
        <dbReference type="ChEBI" id="CHEBI:60240"/>
        <label>2</label>
    </ligand>
</feature>
<feature type="binding site" evidence="1">
    <location>
        <position position="125"/>
    </location>
    <ligand>
        <name>a divalent metal cation</name>
        <dbReference type="ChEBI" id="CHEBI:60240"/>
        <label>2</label>
    </ligand>
</feature>
<evidence type="ECO:0000256" key="1">
    <source>
        <dbReference type="PIRSR" id="PIRSR005902-1"/>
    </source>
</evidence>
<reference evidence="2 3" key="1">
    <citation type="submission" date="2015-09" db="EMBL/GenBank/DDBJ databases">
        <title>Draft genome sequence of Kouleothrix aurantiaca JCM 19913.</title>
        <authorList>
            <person name="Hemp J."/>
        </authorList>
    </citation>
    <scope>NUCLEOTIDE SEQUENCE [LARGE SCALE GENOMIC DNA]</scope>
    <source>
        <strain evidence="2 3">COM-B</strain>
    </source>
</reference>
<keyword evidence="3" id="KW-1185">Reference proteome</keyword>